<dbReference type="AlphaFoldDB" id="A0ABD3G487"/>
<name>A0ABD3G487_9STRA</name>
<protein>
    <submittedName>
        <fullName evidence="3">Uncharacterized protein</fullName>
    </submittedName>
</protein>
<evidence type="ECO:0000256" key="2">
    <source>
        <dbReference type="SAM" id="SignalP"/>
    </source>
</evidence>
<feature type="chain" id="PRO_5044782590" evidence="2">
    <location>
        <begin position="19"/>
        <end position="516"/>
    </location>
</feature>
<feature type="transmembrane region" description="Helical" evidence="1">
    <location>
        <begin position="345"/>
        <end position="378"/>
    </location>
</feature>
<comment type="caution">
    <text evidence="3">The sequence shown here is derived from an EMBL/GenBank/DDBJ whole genome shotgun (WGS) entry which is preliminary data.</text>
</comment>
<sequence>MLLAAWLAVGMAPFLLQARSFLKFVTPHKISEALVAPPDTVRETANLTDLCPATGFLMAEVWWNVVPTHYSTVKHGRICHVVVPQYNLHGGYRVGDVKVAPFHSTPLSCKEDSYFFENYLYHGSLGYYSFYEEAHGSYCALDNTAYALVDGLGTFDINGWFLANDAGSDEYRRSYWYGTVGMFWVVYRAFVLRRSYILCKRYGKKCAEMGETLHRKVAMVFAHESMRLSAHGASNSQRFVLLYLLIEGLMSDLFLLIAYDGIFAKIQYISLGYNLSGLLLLLWEILENMDWLLEKWRMLIKRLLYSYESSWMGELLSAAVQQHFLVSLNRSNLKNSQPTAVAISYYAWSLIWHTTYVLMLVGFILSVRAVWAIVYVMVKTRTLAVFSKPCCVDTVLGSRCRMTMLDSYCLLQGQLYYKVHSLLAFGILQTKEAGGAEFLAVNKLHWYEVPTDNLVVIGSVTGSLTQSCTERTCTNATSFFDQNLGGTSTQSHRTLLIRRDNQISTGPSSLNVLISP</sequence>
<keyword evidence="2" id="KW-0732">Signal</keyword>
<keyword evidence="1" id="KW-0812">Transmembrane</keyword>
<evidence type="ECO:0000313" key="3">
    <source>
        <dbReference type="EMBL" id="KAL3672761.1"/>
    </source>
</evidence>
<organism evidence="3 4">
    <name type="scientific">Phytophthora oleae</name>
    <dbReference type="NCBI Taxonomy" id="2107226"/>
    <lineage>
        <taxon>Eukaryota</taxon>
        <taxon>Sar</taxon>
        <taxon>Stramenopiles</taxon>
        <taxon>Oomycota</taxon>
        <taxon>Peronosporomycetes</taxon>
        <taxon>Peronosporales</taxon>
        <taxon>Peronosporaceae</taxon>
        <taxon>Phytophthora</taxon>
    </lineage>
</organism>
<evidence type="ECO:0000256" key="1">
    <source>
        <dbReference type="SAM" id="Phobius"/>
    </source>
</evidence>
<feature type="signal peptide" evidence="2">
    <location>
        <begin position="1"/>
        <end position="18"/>
    </location>
</feature>
<reference evidence="3 4" key="1">
    <citation type="submission" date="2024-09" db="EMBL/GenBank/DDBJ databases">
        <title>Genome sequencing and assembly of Phytophthora oleae, isolate VK10A, causative agent of rot of olive drupes.</title>
        <authorList>
            <person name="Conti Taguali S."/>
            <person name="Riolo M."/>
            <person name="La Spada F."/>
            <person name="Cacciola S.O."/>
            <person name="Dionisio G."/>
        </authorList>
    </citation>
    <scope>NUCLEOTIDE SEQUENCE [LARGE SCALE GENOMIC DNA]</scope>
    <source>
        <strain evidence="3 4">VK10A</strain>
    </source>
</reference>
<gene>
    <name evidence="3" type="ORF">V7S43_002053</name>
</gene>
<feature type="transmembrane region" description="Helical" evidence="1">
    <location>
        <begin position="174"/>
        <end position="191"/>
    </location>
</feature>
<keyword evidence="4" id="KW-1185">Reference proteome</keyword>
<dbReference type="EMBL" id="JBIMZQ010000003">
    <property type="protein sequence ID" value="KAL3672761.1"/>
    <property type="molecule type" value="Genomic_DNA"/>
</dbReference>
<feature type="transmembrane region" description="Helical" evidence="1">
    <location>
        <begin position="239"/>
        <end position="259"/>
    </location>
</feature>
<keyword evidence="1" id="KW-1133">Transmembrane helix</keyword>
<dbReference type="Proteomes" id="UP001632037">
    <property type="component" value="Unassembled WGS sequence"/>
</dbReference>
<evidence type="ECO:0000313" key="4">
    <source>
        <dbReference type="Proteomes" id="UP001632037"/>
    </source>
</evidence>
<keyword evidence="1" id="KW-0472">Membrane</keyword>
<accession>A0ABD3G487</accession>
<proteinExistence type="predicted"/>